<evidence type="ECO:0000256" key="8">
    <source>
        <dbReference type="ARBA" id="ARBA00043957"/>
    </source>
</evidence>
<dbReference type="AlphaFoldDB" id="A0A371CZN4"/>
<evidence type="ECO:0000313" key="11">
    <source>
        <dbReference type="EMBL" id="RDX45737.1"/>
    </source>
</evidence>
<evidence type="ECO:0000256" key="9">
    <source>
        <dbReference type="SAM" id="MobiDB-lite"/>
    </source>
</evidence>
<reference evidence="11 12" key="1">
    <citation type="journal article" date="2018" name="Biotechnol. Biofuels">
        <title>Integrative visual omics of the white-rot fungus Polyporus brumalis exposes the biotechnological potential of its oxidative enzymes for delignifying raw plant biomass.</title>
        <authorList>
            <person name="Miyauchi S."/>
            <person name="Rancon A."/>
            <person name="Drula E."/>
            <person name="Hage H."/>
            <person name="Chaduli D."/>
            <person name="Favel A."/>
            <person name="Grisel S."/>
            <person name="Henrissat B."/>
            <person name="Herpoel-Gimbert I."/>
            <person name="Ruiz-Duenas F.J."/>
            <person name="Chevret D."/>
            <person name="Hainaut M."/>
            <person name="Lin J."/>
            <person name="Wang M."/>
            <person name="Pangilinan J."/>
            <person name="Lipzen A."/>
            <person name="Lesage-Meessen L."/>
            <person name="Navarro D."/>
            <person name="Riley R."/>
            <person name="Grigoriev I.V."/>
            <person name="Zhou S."/>
            <person name="Raouche S."/>
            <person name="Rosso M.N."/>
        </authorList>
    </citation>
    <scope>NUCLEOTIDE SEQUENCE [LARGE SCALE GENOMIC DNA]</scope>
    <source>
        <strain evidence="11 12">BRFM 1820</strain>
    </source>
</reference>
<dbReference type="Pfam" id="PF01612">
    <property type="entry name" value="DNA_pol_A_exo1"/>
    <property type="match status" value="1"/>
</dbReference>
<dbReference type="FunFam" id="3.30.420.10:FF:000059">
    <property type="entry name" value="Exosome complex exonuclease Rrp6"/>
    <property type="match status" value="1"/>
</dbReference>
<dbReference type="PANTHER" id="PTHR12124">
    <property type="entry name" value="POLYMYOSITIS/SCLERODERMA AUTOANTIGEN-RELATED"/>
    <property type="match status" value="1"/>
</dbReference>
<dbReference type="SUPFAM" id="SSF53098">
    <property type="entry name" value="Ribonuclease H-like"/>
    <property type="match status" value="1"/>
</dbReference>
<dbReference type="OrthoDB" id="2250022at2759"/>
<accession>A0A371CZN4</accession>
<dbReference type="Pfam" id="PF00570">
    <property type="entry name" value="HRDC"/>
    <property type="match status" value="1"/>
</dbReference>
<evidence type="ECO:0000256" key="4">
    <source>
        <dbReference type="ARBA" id="ARBA00022801"/>
    </source>
</evidence>
<sequence length="849" mass="92938">MASSSSLSSASFDDYNAQLQGSALKATRAAVSLPADIPFHRSVHPDFAKEVDRCSARVLSLTNKLLHLSSTVNASASARAKGKARLEAQDDVVDNFHSLVVDAMDTLLERADIGLDEFLGNFKAPAIAVNPVPLATAQKKKSNVPQGRLDPALQHAAHLAKPQLSFKRKVDNSNHTAWVPTLRHKYNAQVPLGYNFMESEGEEASTSLHPYRYEIKHLSYPARMFTSSPPVPPKSFEETPFTWVSTPEDLATMLDKLRAAKEIAVDLEYHNYRSFGGFVCLMQISSREEDFVVDTLALRDELEELNEVFTNPNIVKVFHGAESDIVWLQQDFNLYVVNLFDTYHASRVLDFPRHGLATLLEMYCDFTADKRYQLADWRIRPLPEEMLQYARSDTHFLLFIYDNLRNALLDRAQSRAHSRAQSPSSSSSTPVPDPSIPPAHLLVREVLSRSEETALRVYEKERYDTEGAGPGGWDTLARKWNKSNLMASSNVHDAGSAASAQRAVYLAVHAWRDRVAREEDESTRYVLPNHYLFSLAERTPADMAALLSVFHPVPPVIRRRAKELLDAIRDAVKQALGAPGAASASVTDARVEEAPAAMAVDAPETVAEVVEVTPAQPSQSLWTTVSSITATKSVLFGASLRSNTANVLPIAQQSALLGAGSSKAQELARGLAINRARFLEAAIRIHSKLVIAPSVPSLIAQSTPDSAAQAAAAATGEDDPTVLKNEGHAEIPFIPASQRAAPVTVDDTIVVVGQSKKKKRKRVADKEKADTAAGTASPKEEGEMEAEAFDYTSVSNILDDGSDHEADLPNVKKRQKHAKGSNASFYGNFPAPPKAHSQLKSGNQSRTFR</sequence>
<dbReference type="GO" id="GO:0071039">
    <property type="term" value="P:nuclear polyadenylation-dependent CUT catabolic process"/>
    <property type="evidence" value="ECO:0007669"/>
    <property type="project" value="TreeGrafter"/>
</dbReference>
<dbReference type="GO" id="GO:0071035">
    <property type="term" value="P:nuclear polyadenylation-dependent rRNA catabolic process"/>
    <property type="evidence" value="ECO:0007669"/>
    <property type="project" value="TreeGrafter"/>
</dbReference>
<dbReference type="GO" id="GO:0000166">
    <property type="term" value="F:nucleotide binding"/>
    <property type="evidence" value="ECO:0007669"/>
    <property type="project" value="InterPro"/>
</dbReference>
<proteinExistence type="inferred from homology"/>
<dbReference type="GO" id="GO:0000175">
    <property type="term" value="F:3'-5'-RNA exonuclease activity"/>
    <property type="evidence" value="ECO:0007669"/>
    <property type="project" value="InterPro"/>
</dbReference>
<dbReference type="Gene3D" id="1.10.150.80">
    <property type="entry name" value="HRDC domain"/>
    <property type="match status" value="1"/>
</dbReference>
<dbReference type="InterPro" id="IPR012588">
    <property type="entry name" value="Exosome-assoc_fac_Rrp6_N"/>
</dbReference>
<dbReference type="FunFam" id="1.10.150.80:FF:000001">
    <property type="entry name" value="Putative exosome component 10"/>
    <property type="match status" value="1"/>
</dbReference>
<comment type="similarity">
    <text evidence="8">Belongs to the exosome component 10/RRP6 family.</text>
</comment>
<evidence type="ECO:0000256" key="6">
    <source>
        <dbReference type="ARBA" id="ARBA00022839"/>
    </source>
</evidence>
<feature type="domain" description="HRDC" evidence="10">
    <location>
        <begin position="498"/>
        <end position="578"/>
    </location>
</feature>
<keyword evidence="3" id="KW-0540">Nuclease</keyword>
<keyword evidence="12" id="KW-1185">Reference proteome</keyword>
<dbReference type="InterPro" id="IPR036397">
    <property type="entry name" value="RNaseH_sf"/>
</dbReference>
<evidence type="ECO:0000256" key="1">
    <source>
        <dbReference type="ARBA" id="ARBA00004123"/>
    </source>
</evidence>
<dbReference type="PANTHER" id="PTHR12124:SF47">
    <property type="entry name" value="EXOSOME COMPONENT 10"/>
    <property type="match status" value="1"/>
</dbReference>
<dbReference type="PROSITE" id="PS50967">
    <property type="entry name" value="HRDC"/>
    <property type="match status" value="1"/>
</dbReference>
<dbReference type="GO" id="GO:0000467">
    <property type="term" value="P:exonucleolytic trimming to generate mature 3'-end of 5.8S rRNA from tricistronic rRNA transcript (SSU-rRNA, 5.8S rRNA, LSU-rRNA)"/>
    <property type="evidence" value="ECO:0007669"/>
    <property type="project" value="InterPro"/>
</dbReference>
<dbReference type="EMBL" id="KZ857434">
    <property type="protein sequence ID" value="RDX45737.1"/>
    <property type="molecule type" value="Genomic_DNA"/>
</dbReference>
<dbReference type="InterPro" id="IPR044876">
    <property type="entry name" value="HRDC_dom_sf"/>
</dbReference>
<dbReference type="Proteomes" id="UP000256964">
    <property type="component" value="Unassembled WGS sequence"/>
</dbReference>
<feature type="compositionally biased region" description="Polar residues" evidence="9">
    <location>
        <begin position="838"/>
        <end position="849"/>
    </location>
</feature>
<evidence type="ECO:0000256" key="3">
    <source>
        <dbReference type="ARBA" id="ARBA00022722"/>
    </source>
</evidence>
<protein>
    <recommendedName>
        <fullName evidence="10">HRDC domain-containing protein</fullName>
    </recommendedName>
</protein>
<gene>
    <name evidence="11" type="ORF">OH76DRAFT_1407731</name>
</gene>
<dbReference type="SMART" id="SM00341">
    <property type="entry name" value="HRDC"/>
    <property type="match status" value="1"/>
</dbReference>
<evidence type="ECO:0000256" key="7">
    <source>
        <dbReference type="ARBA" id="ARBA00023242"/>
    </source>
</evidence>
<dbReference type="GO" id="GO:0071037">
    <property type="term" value="P:nuclear polyadenylation-dependent snRNA catabolic process"/>
    <property type="evidence" value="ECO:0007669"/>
    <property type="project" value="TreeGrafter"/>
</dbReference>
<comment type="subcellular location">
    <subcellularLocation>
        <location evidence="1">Nucleus</location>
    </subcellularLocation>
</comment>
<feature type="region of interest" description="Disordered" evidence="9">
    <location>
        <begin position="754"/>
        <end position="849"/>
    </location>
</feature>
<dbReference type="GO" id="GO:0005730">
    <property type="term" value="C:nucleolus"/>
    <property type="evidence" value="ECO:0007669"/>
    <property type="project" value="TreeGrafter"/>
</dbReference>
<dbReference type="InterPro" id="IPR002562">
    <property type="entry name" value="3'-5'_exonuclease_dom"/>
</dbReference>
<evidence type="ECO:0000313" key="12">
    <source>
        <dbReference type="Proteomes" id="UP000256964"/>
    </source>
</evidence>
<dbReference type="CDD" id="cd06147">
    <property type="entry name" value="Rrp6p_like_exo"/>
    <property type="match status" value="1"/>
</dbReference>
<dbReference type="InterPro" id="IPR002121">
    <property type="entry name" value="HRDC_dom"/>
</dbReference>
<organism evidence="11 12">
    <name type="scientific">Lentinus brumalis</name>
    <dbReference type="NCBI Taxonomy" id="2498619"/>
    <lineage>
        <taxon>Eukaryota</taxon>
        <taxon>Fungi</taxon>
        <taxon>Dikarya</taxon>
        <taxon>Basidiomycota</taxon>
        <taxon>Agaricomycotina</taxon>
        <taxon>Agaricomycetes</taxon>
        <taxon>Polyporales</taxon>
        <taxon>Polyporaceae</taxon>
        <taxon>Lentinus</taxon>
    </lineage>
</organism>
<evidence type="ECO:0000259" key="10">
    <source>
        <dbReference type="PROSITE" id="PS50967"/>
    </source>
</evidence>
<dbReference type="GO" id="GO:0071051">
    <property type="term" value="P:poly(A)-dependent snoRNA 3'-end processing"/>
    <property type="evidence" value="ECO:0007669"/>
    <property type="project" value="TreeGrafter"/>
</dbReference>
<dbReference type="GO" id="GO:0071040">
    <property type="term" value="P:nuclear polyadenylation-dependent antisense transcript catabolic process"/>
    <property type="evidence" value="ECO:0007669"/>
    <property type="project" value="TreeGrafter"/>
</dbReference>
<dbReference type="Gene3D" id="3.30.420.10">
    <property type="entry name" value="Ribonuclease H-like superfamily/Ribonuclease H"/>
    <property type="match status" value="1"/>
</dbReference>
<dbReference type="GO" id="GO:0071044">
    <property type="term" value="P:histone mRNA catabolic process"/>
    <property type="evidence" value="ECO:0007669"/>
    <property type="project" value="TreeGrafter"/>
</dbReference>
<dbReference type="SMART" id="SM00474">
    <property type="entry name" value="35EXOc"/>
    <property type="match status" value="1"/>
</dbReference>
<dbReference type="InterPro" id="IPR010997">
    <property type="entry name" value="HRDC-like_sf"/>
</dbReference>
<keyword evidence="2" id="KW-0698">rRNA processing</keyword>
<keyword evidence="7" id="KW-0539">Nucleus</keyword>
<dbReference type="GO" id="GO:0003727">
    <property type="term" value="F:single-stranded RNA binding"/>
    <property type="evidence" value="ECO:0007669"/>
    <property type="project" value="TreeGrafter"/>
</dbReference>
<dbReference type="SUPFAM" id="SSF47819">
    <property type="entry name" value="HRDC-like"/>
    <property type="match status" value="1"/>
</dbReference>
<dbReference type="InterPro" id="IPR045092">
    <property type="entry name" value="Rrp6-like"/>
</dbReference>
<keyword evidence="5" id="KW-0271">Exosome</keyword>
<dbReference type="GO" id="GO:0071038">
    <property type="term" value="P:TRAMP-dependent tRNA surveillance pathway"/>
    <property type="evidence" value="ECO:0007669"/>
    <property type="project" value="TreeGrafter"/>
</dbReference>
<evidence type="ECO:0000256" key="5">
    <source>
        <dbReference type="ARBA" id="ARBA00022835"/>
    </source>
</evidence>
<evidence type="ECO:0000256" key="2">
    <source>
        <dbReference type="ARBA" id="ARBA00022552"/>
    </source>
</evidence>
<dbReference type="Pfam" id="PF08066">
    <property type="entry name" value="PMC2NT"/>
    <property type="match status" value="1"/>
</dbReference>
<dbReference type="STRING" id="139420.A0A371CZN4"/>
<keyword evidence="4" id="KW-0378">Hydrolase</keyword>
<name>A0A371CZN4_9APHY</name>
<feature type="region of interest" description="Disordered" evidence="9">
    <location>
        <begin position="415"/>
        <end position="437"/>
    </location>
</feature>
<keyword evidence="6" id="KW-0269">Exonuclease</keyword>
<dbReference type="InterPro" id="IPR049559">
    <property type="entry name" value="Rrp6p-like_exo"/>
</dbReference>
<dbReference type="GO" id="GO:0000176">
    <property type="term" value="C:nuclear exosome (RNase complex)"/>
    <property type="evidence" value="ECO:0007669"/>
    <property type="project" value="InterPro"/>
</dbReference>
<dbReference type="GO" id="GO:0071036">
    <property type="term" value="P:nuclear polyadenylation-dependent snoRNA catabolic process"/>
    <property type="evidence" value="ECO:0007669"/>
    <property type="project" value="TreeGrafter"/>
</dbReference>
<dbReference type="InterPro" id="IPR012337">
    <property type="entry name" value="RNaseH-like_sf"/>
</dbReference>